<reference evidence="1 2" key="2">
    <citation type="submission" date="2018-03" db="EMBL/GenBank/DDBJ databases">
        <authorList>
            <person name="Keele B.F."/>
        </authorList>
    </citation>
    <scope>NUCLEOTIDE SEQUENCE [LARGE SCALE GENOMIC DNA]</scope>
    <source>
        <strain evidence="1 2">CCALA 016</strain>
    </source>
</reference>
<dbReference type="Proteomes" id="UP000239001">
    <property type="component" value="Unassembled WGS sequence"/>
</dbReference>
<protein>
    <submittedName>
        <fullName evidence="1">Uncharacterized protein</fullName>
    </submittedName>
</protein>
<keyword evidence="2" id="KW-1185">Reference proteome</keyword>
<proteinExistence type="predicted"/>
<dbReference type="InterPro" id="IPR011990">
    <property type="entry name" value="TPR-like_helical_dom_sf"/>
</dbReference>
<dbReference type="AlphaFoldDB" id="A0A2T1LQP6"/>
<comment type="caution">
    <text evidence="1">The sequence shown here is derived from an EMBL/GenBank/DDBJ whole genome shotgun (WGS) entry which is preliminary data.</text>
</comment>
<dbReference type="SUPFAM" id="SSF81901">
    <property type="entry name" value="HCP-like"/>
    <property type="match status" value="1"/>
</dbReference>
<organism evidence="1 2">
    <name type="scientific">Aphanothece hegewaldii CCALA 016</name>
    <dbReference type="NCBI Taxonomy" id="2107694"/>
    <lineage>
        <taxon>Bacteria</taxon>
        <taxon>Bacillati</taxon>
        <taxon>Cyanobacteriota</taxon>
        <taxon>Cyanophyceae</taxon>
        <taxon>Oscillatoriophycideae</taxon>
        <taxon>Chroococcales</taxon>
        <taxon>Aphanothecaceae</taxon>
        <taxon>Aphanothece</taxon>
    </lineage>
</organism>
<dbReference type="RefSeq" id="WP_106459596.1">
    <property type="nucleotide sequence ID" value="NZ_PXOH01000082.1"/>
</dbReference>
<sequence length="844" mass="94975">MVAIQDNQSQELLYRLNLVLGYFSTEDMQALADVPPSVERPRQRLNNLLGVWIQRDINNRLMVSPLVKALGSQDLSISVRQECHLTLGERIVRNELDQYKAFNAIFHFTVAEAFDKTGTLLLYALFRLEESETQIDDGGILALWLQQPLPEQMNLGIRLLVRGFQISISVKRSKSVIYLLDDLDNLMEQVTEQESGMVMSLVASFISKCSSQIGFLRLNHYFQVALCFSSTARLPDGSELSLPQEVPFESLIWGITRTIQNTTELENWIATLEQLTLEQRERAFSTKATEAGCLLVAEQLWMRESEKPEVEQDWQAILAANHNLAESSSNLGLELLWACAICSEVIILAEYIKNLNQAVEVTESAIAHASDDPRVQFLLKECLGRQFVFANRHNEAITWLTQALAQPTEAYPSLRLYAFLRLSQVISDQEPYLAIQYAQQAVNLARSSEEIPEAELVKALGELAIAKWLITGLPTAFEPWDQAGEYLLEYRRDKNTWKDLFVLYGHITGYFNALATTGNPPNSTETGETYAVPTRGIFLNRNSASVDYYNPSRDCFLLAQLASLAEATGNDENALAWAKRGIEMAREAQQFLPLTSLGRNIIPQLVLENRYAEVLDLAVEVGTLLVAFNQLSQLGGNILEPGIDIQSVLGPRNNEIWRYTESCALIFGILPIIFHIAALAIHQPELARSQAIDLAIMCREISAISGSQSLWTTAAIIIDQIHLQQSTCVELMGQYQSLISPDMILQILGLMAATLQEIAPLLEVLRIHVSIIEQVQRLVNPKSTVYRLIVLPYLFNYWKMAVEKLMFRFNNSQQVANMLCEVQNLPIEVQGQTILAIIHDSLIR</sequence>
<accession>A0A2T1LQP6</accession>
<evidence type="ECO:0000313" key="1">
    <source>
        <dbReference type="EMBL" id="PSF27754.1"/>
    </source>
</evidence>
<evidence type="ECO:0000313" key="2">
    <source>
        <dbReference type="Proteomes" id="UP000239001"/>
    </source>
</evidence>
<reference evidence="1 2" key="1">
    <citation type="submission" date="2018-03" db="EMBL/GenBank/DDBJ databases">
        <title>The ancient ancestry and fast evolution of plastids.</title>
        <authorList>
            <person name="Moore K.R."/>
            <person name="Magnabosco C."/>
            <person name="Momper L."/>
            <person name="Gold D.A."/>
            <person name="Bosak T."/>
            <person name="Fournier G.P."/>
        </authorList>
    </citation>
    <scope>NUCLEOTIDE SEQUENCE [LARGE SCALE GENOMIC DNA]</scope>
    <source>
        <strain evidence="1 2">CCALA 016</strain>
    </source>
</reference>
<name>A0A2T1LQP6_9CHRO</name>
<gene>
    <name evidence="1" type="ORF">C7H19_24910</name>
</gene>
<dbReference type="Gene3D" id="1.25.40.10">
    <property type="entry name" value="Tetratricopeptide repeat domain"/>
    <property type="match status" value="1"/>
</dbReference>
<dbReference type="OrthoDB" id="517095at2"/>
<dbReference type="EMBL" id="PXOH01000082">
    <property type="protein sequence ID" value="PSF27754.1"/>
    <property type="molecule type" value="Genomic_DNA"/>
</dbReference>